<dbReference type="EMBL" id="FQZY01000013">
    <property type="protein sequence ID" value="SHJ62708.1"/>
    <property type="molecule type" value="Genomic_DNA"/>
</dbReference>
<evidence type="ECO:0000256" key="3">
    <source>
        <dbReference type="SAM" id="SignalP"/>
    </source>
</evidence>
<evidence type="ECO:0000259" key="4">
    <source>
        <dbReference type="Pfam" id="PF20578"/>
    </source>
</evidence>
<dbReference type="InterPro" id="IPR046780">
    <property type="entry name" value="aBig_2"/>
</dbReference>
<keyword evidence="6" id="KW-1185">Reference proteome</keyword>
<dbReference type="Pfam" id="PF20578">
    <property type="entry name" value="aBig_2"/>
    <property type="match status" value="1"/>
</dbReference>
<evidence type="ECO:0000313" key="5">
    <source>
        <dbReference type="EMBL" id="SHJ62708.1"/>
    </source>
</evidence>
<name>A0A1M6KUL6_9FIRM</name>
<dbReference type="Proteomes" id="UP000184301">
    <property type="component" value="Unassembled WGS sequence"/>
</dbReference>
<dbReference type="RefSeq" id="WP_073106254.1">
    <property type="nucleotide sequence ID" value="NZ_FQZY01000013.1"/>
</dbReference>
<keyword evidence="2" id="KW-0812">Transmembrane</keyword>
<keyword evidence="3" id="KW-0732">Signal</keyword>
<sequence>MKTEKAWWRKKVYRQAAAVLVGTMTLALTLTAADSRNRLPEDAQGRSQIERNTQGGGEKEVSLDAEVETGDGKKKLEEIAIAVGERQYEEAEIEEVLGEAGVELETQILGQNKTLDEVRSDLELPARVPNTSIEVSWELSNYEVMDMQGKLQSEKLTEGGTTVELSALLTYEGQHAMHKFSACVYPPVQTAEERLREKVLEAVSADEEKTKTEAAAPLPNEVDGMAVTWSRPKEQRGLAVLLIGIVLAGLVLALDKQNRVKAVQERKKQMMVDYPEIINKFTVLLGAGMTVKNAWTKVAADYENRSDKKKTRYAYEEMIYTFHEMQGGVTEAESYERFGRRCGITAYVKFGALLSQNLRKGSKGLAQLLTMEAVNAFEERKGLARRLGEEASTKLLLPMFLMLAIVLVIVIVPAFFSMQM</sequence>
<dbReference type="PANTHER" id="PTHR35007">
    <property type="entry name" value="INTEGRAL MEMBRANE PROTEIN-RELATED"/>
    <property type="match status" value="1"/>
</dbReference>
<dbReference type="PANTHER" id="PTHR35007:SF2">
    <property type="entry name" value="PILUS ASSEMBLE PROTEIN"/>
    <property type="match status" value="1"/>
</dbReference>
<keyword evidence="2" id="KW-1133">Transmembrane helix</keyword>
<feature type="transmembrane region" description="Helical" evidence="2">
    <location>
        <begin position="395"/>
        <end position="416"/>
    </location>
</feature>
<feature type="transmembrane region" description="Helical" evidence="2">
    <location>
        <begin position="237"/>
        <end position="254"/>
    </location>
</feature>
<protein>
    <submittedName>
        <fullName evidence="5">Type II secretion system protein F (GspF)</fullName>
    </submittedName>
</protein>
<proteinExistence type="predicted"/>
<feature type="chain" id="PRO_5039031988" evidence="3">
    <location>
        <begin position="33"/>
        <end position="420"/>
    </location>
</feature>
<evidence type="ECO:0000256" key="2">
    <source>
        <dbReference type="SAM" id="Phobius"/>
    </source>
</evidence>
<feature type="region of interest" description="Disordered" evidence="1">
    <location>
        <begin position="38"/>
        <end position="69"/>
    </location>
</feature>
<evidence type="ECO:0000256" key="1">
    <source>
        <dbReference type="SAM" id="MobiDB-lite"/>
    </source>
</evidence>
<organism evidence="5 6">
    <name type="scientific">Hespellia stercorisuis DSM 15480</name>
    <dbReference type="NCBI Taxonomy" id="1121950"/>
    <lineage>
        <taxon>Bacteria</taxon>
        <taxon>Bacillati</taxon>
        <taxon>Bacillota</taxon>
        <taxon>Clostridia</taxon>
        <taxon>Lachnospirales</taxon>
        <taxon>Lachnospiraceae</taxon>
        <taxon>Hespellia</taxon>
    </lineage>
</organism>
<feature type="signal peptide" evidence="3">
    <location>
        <begin position="1"/>
        <end position="32"/>
    </location>
</feature>
<keyword evidence="2" id="KW-0472">Membrane</keyword>
<dbReference type="AlphaFoldDB" id="A0A1M6KUL6"/>
<gene>
    <name evidence="5" type="ORF">SAMN02745243_00992</name>
</gene>
<reference evidence="5 6" key="1">
    <citation type="submission" date="2016-11" db="EMBL/GenBank/DDBJ databases">
        <authorList>
            <person name="Jaros S."/>
            <person name="Januszkiewicz K."/>
            <person name="Wedrychowicz H."/>
        </authorList>
    </citation>
    <scope>NUCLEOTIDE SEQUENCE [LARGE SCALE GENOMIC DNA]</scope>
    <source>
        <strain evidence="5 6">DSM 15480</strain>
    </source>
</reference>
<dbReference type="STRING" id="1121950.SAMN02745243_00992"/>
<accession>A0A1M6KUL6</accession>
<feature type="domain" description="Atrophied bacterial Ig" evidence="4">
    <location>
        <begin position="110"/>
        <end position="184"/>
    </location>
</feature>
<evidence type="ECO:0000313" key="6">
    <source>
        <dbReference type="Proteomes" id="UP000184301"/>
    </source>
</evidence>